<accession>C4JJA3</accession>
<dbReference type="GeneID" id="8438759"/>
<evidence type="ECO:0000256" key="7">
    <source>
        <dbReference type="SAM" id="MobiDB-lite"/>
    </source>
</evidence>
<dbReference type="CDD" id="cd00067">
    <property type="entry name" value="GAL4"/>
    <property type="match status" value="1"/>
</dbReference>
<sequence length="764" mass="85881">MEATPRVPAVSRRRRRPTLACEPCRRKKTRSKTSPRCPRLCDRNIPCEQCSRSRSEVCTYLCDDDHLTGSGRVADRVKQARTNSNRTTGVSRNSPSTLSIAHPEAGFISSRDITAPSFDLPAPRSSFIQDLPHGKSPVKHTDALKSLYSDREFSRGTKACDIAPASPPTTHDESSAVRGIFSKTRFFGQSHWMNSVYHFSEVYDILRKFDADGTSDIRSTYNNCKNLARAIKAREIVNQPLWPNILDQVPSRKIVDMLVHAYLRTFESVFRILHVPSFLRELSNHWVNPSSSTHEFIIKLLLVMAAGISFLPDRNEMAPCRSTPTQWITTAETWLHSPFEKCRINTSGIQIYCLLLLARQTNGIGGDLIWISAGSLLRTAMHMGLHIGPSRLVGMSYYDQEIRRRLWATVLELLLQSSMDAGGLPLVQMQDIDCEPPSNLDDEQLDESNTTMTVPHPKPSEEYTRTSVQIALMKSFPLRLEIARLLNDFRSESTYEKTLQLASRLSSFCRANHLLIQSWRTGVAHPSTFQVKLLDLLMYRFLLSLHHPFAMKAKTDPTLYFSRKISLEVSISLLSRRQLAADSPSLDDDYTRLTVIGTGLFRNVSVQAISTVCDELIHQLEEERTSFMPVSSSFPRHDLRKMVEEYVELLDLRIKNGETNVRGHLLYSCLLAHIDALQTKTSIEQSVANALKKSLNSCYCRLKARADEIGVSPADLGIDPITGGRLDDSTGVEGIQNWIISEAALHDPGMDFDTLISMLPSGAS</sequence>
<keyword evidence="2" id="KW-0862">Zinc</keyword>
<organism evidence="9 10">
    <name type="scientific">Uncinocarpus reesii (strain UAMH 1704)</name>
    <dbReference type="NCBI Taxonomy" id="336963"/>
    <lineage>
        <taxon>Eukaryota</taxon>
        <taxon>Fungi</taxon>
        <taxon>Dikarya</taxon>
        <taxon>Ascomycota</taxon>
        <taxon>Pezizomycotina</taxon>
        <taxon>Eurotiomycetes</taxon>
        <taxon>Eurotiomycetidae</taxon>
        <taxon>Onygenales</taxon>
        <taxon>Onygenaceae</taxon>
        <taxon>Uncinocarpus</taxon>
    </lineage>
</organism>
<protein>
    <recommendedName>
        <fullName evidence="8">Xylanolytic transcriptional activator regulatory domain-containing protein</fullName>
    </recommendedName>
</protein>
<dbReference type="InterPro" id="IPR001138">
    <property type="entry name" value="Zn2Cys6_DnaBD"/>
</dbReference>
<dbReference type="AlphaFoldDB" id="C4JJA3"/>
<dbReference type="OMA" id="REYDQYW"/>
<dbReference type="SMART" id="SM00906">
    <property type="entry name" value="Fungal_trans"/>
    <property type="match status" value="1"/>
</dbReference>
<dbReference type="InParanoid" id="C4JJA3"/>
<dbReference type="GO" id="GO:0006351">
    <property type="term" value="P:DNA-templated transcription"/>
    <property type="evidence" value="ECO:0007669"/>
    <property type="project" value="InterPro"/>
</dbReference>
<feature type="region of interest" description="Disordered" evidence="7">
    <location>
        <begin position="79"/>
        <end position="98"/>
    </location>
</feature>
<evidence type="ECO:0000313" key="9">
    <source>
        <dbReference type="EMBL" id="EEP76861.1"/>
    </source>
</evidence>
<proteinExistence type="predicted"/>
<keyword evidence="4" id="KW-0238">DNA-binding</keyword>
<feature type="compositionally biased region" description="Polar residues" evidence="7">
    <location>
        <begin position="80"/>
        <end position="98"/>
    </location>
</feature>
<dbReference type="InterPro" id="IPR051430">
    <property type="entry name" value="Fungal_TF_Env_Response"/>
</dbReference>
<evidence type="ECO:0000256" key="3">
    <source>
        <dbReference type="ARBA" id="ARBA00023015"/>
    </source>
</evidence>
<dbReference type="InterPro" id="IPR007219">
    <property type="entry name" value="XnlR_reg_dom"/>
</dbReference>
<dbReference type="GO" id="GO:0001228">
    <property type="term" value="F:DNA-binding transcription activator activity, RNA polymerase II-specific"/>
    <property type="evidence" value="ECO:0007669"/>
    <property type="project" value="TreeGrafter"/>
</dbReference>
<keyword evidence="10" id="KW-1185">Reference proteome</keyword>
<evidence type="ECO:0000259" key="8">
    <source>
        <dbReference type="SMART" id="SM00906"/>
    </source>
</evidence>
<dbReference type="RefSeq" id="XP_002542194.1">
    <property type="nucleotide sequence ID" value="XM_002542148.1"/>
</dbReference>
<name>C4JJA3_UNCRE</name>
<evidence type="ECO:0000256" key="4">
    <source>
        <dbReference type="ARBA" id="ARBA00023125"/>
    </source>
</evidence>
<dbReference type="PANTHER" id="PTHR31944">
    <property type="entry name" value="HEME-RESPONSIVE ZINC FINGER TRANSCRIPTION FACTOR HAP1"/>
    <property type="match status" value="1"/>
</dbReference>
<evidence type="ECO:0000256" key="5">
    <source>
        <dbReference type="ARBA" id="ARBA00023163"/>
    </source>
</evidence>
<dbReference type="GO" id="GO:0000978">
    <property type="term" value="F:RNA polymerase II cis-regulatory region sequence-specific DNA binding"/>
    <property type="evidence" value="ECO:0007669"/>
    <property type="project" value="TreeGrafter"/>
</dbReference>
<dbReference type="OrthoDB" id="4337792at2759"/>
<feature type="domain" description="Xylanolytic transcriptional activator regulatory" evidence="8">
    <location>
        <begin position="369"/>
        <end position="443"/>
    </location>
</feature>
<dbReference type="EMBL" id="CH476615">
    <property type="protein sequence ID" value="EEP76861.1"/>
    <property type="molecule type" value="Genomic_DNA"/>
</dbReference>
<keyword evidence="5" id="KW-0804">Transcription</keyword>
<dbReference type="HOGENOM" id="CLU_007091_3_0_1"/>
<evidence type="ECO:0000256" key="1">
    <source>
        <dbReference type="ARBA" id="ARBA00022723"/>
    </source>
</evidence>
<reference evidence="10" key="1">
    <citation type="journal article" date="2009" name="Genome Res.">
        <title>Comparative genomic analyses of the human fungal pathogens Coccidioides and their relatives.</title>
        <authorList>
            <person name="Sharpton T.J."/>
            <person name="Stajich J.E."/>
            <person name="Rounsley S.D."/>
            <person name="Gardner M.J."/>
            <person name="Wortman J.R."/>
            <person name="Jordar V.S."/>
            <person name="Maiti R."/>
            <person name="Kodira C.D."/>
            <person name="Neafsey D.E."/>
            <person name="Zeng Q."/>
            <person name="Hung C.-Y."/>
            <person name="McMahan C."/>
            <person name="Muszewska A."/>
            <person name="Grynberg M."/>
            <person name="Mandel M.A."/>
            <person name="Kellner E.M."/>
            <person name="Barker B.M."/>
            <person name="Galgiani J.N."/>
            <person name="Orbach M.J."/>
            <person name="Kirkland T.N."/>
            <person name="Cole G.T."/>
            <person name="Henn M.R."/>
            <person name="Birren B.W."/>
            <person name="Taylor J.W."/>
        </authorList>
    </citation>
    <scope>NUCLEOTIDE SEQUENCE [LARGE SCALE GENOMIC DNA]</scope>
    <source>
        <strain evidence="10">UAMH 1704</strain>
    </source>
</reference>
<gene>
    <name evidence="9" type="ORF">UREG_01710</name>
</gene>
<keyword evidence="1" id="KW-0479">Metal-binding</keyword>
<dbReference type="Pfam" id="PF04082">
    <property type="entry name" value="Fungal_trans"/>
    <property type="match status" value="1"/>
</dbReference>
<dbReference type="PANTHER" id="PTHR31944:SF131">
    <property type="entry name" value="HEME-RESPONSIVE ZINC FINGER TRANSCRIPTION FACTOR HAP1"/>
    <property type="match status" value="1"/>
</dbReference>
<evidence type="ECO:0000313" key="10">
    <source>
        <dbReference type="Proteomes" id="UP000002058"/>
    </source>
</evidence>
<dbReference type="eggNOG" id="ENOG502SMMJ">
    <property type="taxonomic scope" value="Eukaryota"/>
</dbReference>
<evidence type="ECO:0000256" key="6">
    <source>
        <dbReference type="ARBA" id="ARBA00023242"/>
    </source>
</evidence>
<dbReference type="CDD" id="cd12148">
    <property type="entry name" value="fungal_TF_MHR"/>
    <property type="match status" value="1"/>
</dbReference>
<dbReference type="GO" id="GO:0005634">
    <property type="term" value="C:nucleus"/>
    <property type="evidence" value="ECO:0007669"/>
    <property type="project" value="TreeGrafter"/>
</dbReference>
<dbReference type="KEGG" id="ure:UREG_01710"/>
<dbReference type="Proteomes" id="UP000002058">
    <property type="component" value="Unassembled WGS sequence"/>
</dbReference>
<keyword evidence="6" id="KW-0539">Nucleus</keyword>
<dbReference type="GO" id="GO:0008270">
    <property type="term" value="F:zinc ion binding"/>
    <property type="evidence" value="ECO:0007669"/>
    <property type="project" value="InterPro"/>
</dbReference>
<keyword evidence="3" id="KW-0805">Transcription regulation</keyword>
<evidence type="ECO:0000256" key="2">
    <source>
        <dbReference type="ARBA" id="ARBA00022833"/>
    </source>
</evidence>
<feature type="region of interest" description="Disordered" evidence="7">
    <location>
        <begin position="441"/>
        <end position="461"/>
    </location>
</feature>
<dbReference type="VEuPathDB" id="FungiDB:UREG_01710"/>